<keyword evidence="1" id="KW-1185">Reference proteome</keyword>
<dbReference type="Proteomes" id="UP000887577">
    <property type="component" value="Unplaced"/>
</dbReference>
<protein>
    <submittedName>
        <fullName evidence="2">Uncharacterized protein</fullName>
    </submittedName>
</protein>
<dbReference type="InterPro" id="IPR050135">
    <property type="entry name" value="dGTPase-like"/>
</dbReference>
<proteinExistence type="predicted"/>
<dbReference type="Gene3D" id="1.10.3210.10">
    <property type="entry name" value="Hypothetical protein af1432"/>
    <property type="match status" value="1"/>
</dbReference>
<evidence type="ECO:0000313" key="1">
    <source>
        <dbReference type="Proteomes" id="UP000887577"/>
    </source>
</evidence>
<dbReference type="GO" id="GO:0008832">
    <property type="term" value="F:dGTPase activity"/>
    <property type="evidence" value="ECO:0007669"/>
    <property type="project" value="TreeGrafter"/>
</dbReference>
<dbReference type="AlphaFoldDB" id="A0A914Y4P7"/>
<dbReference type="GO" id="GO:0005634">
    <property type="term" value="C:nucleus"/>
    <property type="evidence" value="ECO:0007669"/>
    <property type="project" value="TreeGrafter"/>
</dbReference>
<reference evidence="2" key="1">
    <citation type="submission" date="2022-11" db="UniProtKB">
        <authorList>
            <consortium name="WormBaseParasite"/>
        </authorList>
    </citation>
    <scope>IDENTIFICATION</scope>
</reference>
<dbReference type="PANTHER" id="PTHR11373:SF4">
    <property type="entry name" value="DEOXYNUCLEOSIDE TRIPHOSPHATE TRIPHOSPHOHYDROLASE SAMHD1"/>
    <property type="match status" value="1"/>
</dbReference>
<organism evidence="1 2">
    <name type="scientific">Panagrolaimus superbus</name>
    <dbReference type="NCBI Taxonomy" id="310955"/>
    <lineage>
        <taxon>Eukaryota</taxon>
        <taxon>Metazoa</taxon>
        <taxon>Ecdysozoa</taxon>
        <taxon>Nematoda</taxon>
        <taxon>Chromadorea</taxon>
        <taxon>Rhabditida</taxon>
        <taxon>Tylenchina</taxon>
        <taxon>Panagrolaimomorpha</taxon>
        <taxon>Panagrolaimoidea</taxon>
        <taxon>Panagrolaimidae</taxon>
        <taxon>Panagrolaimus</taxon>
    </lineage>
</organism>
<dbReference type="SUPFAM" id="SSF109604">
    <property type="entry name" value="HD-domain/PDEase-like"/>
    <property type="match status" value="1"/>
</dbReference>
<name>A0A914Y4P7_9BILA</name>
<dbReference type="PANTHER" id="PTHR11373">
    <property type="entry name" value="DEOXYNUCLEOSIDE TRIPHOSPHATE TRIPHOSPHOHYDROLASE"/>
    <property type="match status" value="1"/>
</dbReference>
<accession>A0A914Y4P7</accession>
<dbReference type="GO" id="GO:0006203">
    <property type="term" value="P:dGTP catabolic process"/>
    <property type="evidence" value="ECO:0007669"/>
    <property type="project" value="TreeGrafter"/>
</dbReference>
<sequence length="203" mass="23366">MAVKLFDKMLADNPKTNGFVRFLTDDDLKLIRCLINPPAMFDSNKKWNLPISQDKAYIFNIVNNIRNGLDVDKLDYIYRDGLRCGMNKYAINMNIVKRIIKSGVVGKEHREEGTFCCLKYPQSNAGEIKAVFKSKIELFQNVYHDKKVLANDEMFKKALKLAGPHLKFRTKAGLQISLEKCHEDLNAYIQLTDDLLYEKVINA</sequence>
<dbReference type="WBParaSite" id="PSU_v2.g1517.t1">
    <property type="protein sequence ID" value="PSU_v2.g1517.t1"/>
    <property type="gene ID" value="PSU_v2.g1517"/>
</dbReference>
<evidence type="ECO:0000313" key="2">
    <source>
        <dbReference type="WBParaSite" id="PSU_v2.g1517.t1"/>
    </source>
</evidence>